<dbReference type="EMBL" id="KZ819636">
    <property type="protein sequence ID" value="PWN90807.1"/>
    <property type="molecule type" value="Genomic_DNA"/>
</dbReference>
<proteinExistence type="predicted"/>
<evidence type="ECO:0000313" key="2">
    <source>
        <dbReference type="Proteomes" id="UP000245768"/>
    </source>
</evidence>
<sequence length="211" mass="23531">MRGRRKKVLGLLDLVRRGRKSIGYPSPFFPLVHLALAESKVVADKAQLRTSDTSNEEIRKVIGNIIKALRDDGQGEKVPGCQGLSVGHREKRVDLDCSVSHLRFPCLDAGGSYGTRLPEVRPARRGRHKEAVLPVYPPGCGARIVEQSAEGWSREREKIKIRKTEMESPADAHKKGMEIGGINKKPNPPVQSARRIDLLTCCWWKSLILLL</sequence>
<gene>
    <name evidence="1" type="ORF">FA10DRAFT_124170</name>
</gene>
<organism evidence="1 2">
    <name type="scientific">Acaromyces ingoldii</name>
    <dbReference type="NCBI Taxonomy" id="215250"/>
    <lineage>
        <taxon>Eukaryota</taxon>
        <taxon>Fungi</taxon>
        <taxon>Dikarya</taxon>
        <taxon>Basidiomycota</taxon>
        <taxon>Ustilaginomycotina</taxon>
        <taxon>Exobasidiomycetes</taxon>
        <taxon>Exobasidiales</taxon>
        <taxon>Cryptobasidiaceae</taxon>
        <taxon>Acaromyces</taxon>
    </lineage>
</organism>
<reference evidence="1 2" key="1">
    <citation type="journal article" date="2018" name="Mol. Biol. Evol.">
        <title>Broad Genomic Sampling Reveals a Smut Pathogenic Ancestry of the Fungal Clade Ustilaginomycotina.</title>
        <authorList>
            <person name="Kijpornyongpan T."/>
            <person name="Mondo S.J."/>
            <person name="Barry K."/>
            <person name="Sandor L."/>
            <person name="Lee J."/>
            <person name="Lipzen A."/>
            <person name="Pangilinan J."/>
            <person name="LaButti K."/>
            <person name="Hainaut M."/>
            <person name="Henrissat B."/>
            <person name="Grigoriev I.V."/>
            <person name="Spatafora J.W."/>
            <person name="Aime M.C."/>
        </authorList>
    </citation>
    <scope>NUCLEOTIDE SEQUENCE [LARGE SCALE GENOMIC DNA]</scope>
    <source>
        <strain evidence="1 2">MCA 4198</strain>
    </source>
</reference>
<dbReference type="GeneID" id="37039860"/>
<accession>A0A316YN61</accession>
<dbReference type="InParanoid" id="A0A316YN61"/>
<name>A0A316YN61_9BASI</name>
<dbReference type="Proteomes" id="UP000245768">
    <property type="component" value="Unassembled WGS sequence"/>
</dbReference>
<dbReference type="AlphaFoldDB" id="A0A316YN61"/>
<dbReference type="RefSeq" id="XP_025378005.1">
    <property type="nucleotide sequence ID" value="XM_025517944.1"/>
</dbReference>
<protein>
    <submittedName>
        <fullName evidence="1">Uncharacterized protein</fullName>
    </submittedName>
</protein>
<keyword evidence="2" id="KW-1185">Reference proteome</keyword>
<evidence type="ECO:0000313" key="1">
    <source>
        <dbReference type="EMBL" id="PWN90807.1"/>
    </source>
</evidence>